<evidence type="ECO:0000313" key="3">
    <source>
        <dbReference type="Proteomes" id="UP000054302"/>
    </source>
</evidence>
<dbReference type="EMBL" id="KN847520">
    <property type="protein sequence ID" value="KIV97970.1"/>
    <property type="molecule type" value="Genomic_DNA"/>
</dbReference>
<evidence type="ECO:0000256" key="1">
    <source>
        <dbReference type="SAM" id="MobiDB-lite"/>
    </source>
</evidence>
<organism evidence="2 3">
    <name type="scientific">Exophiala mesophila</name>
    <name type="common">Black yeast-like fungus</name>
    <dbReference type="NCBI Taxonomy" id="212818"/>
    <lineage>
        <taxon>Eukaryota</taxon>
        <taxon>Fungi</taxon>
        <taxon>Dikarya</taxon>
        <taxon>Ascomycota</taxon>
        <taxon>Pezizomycotina</taxon>
        <taxon>Eurotiomycetes</taxon>
        <taxon>Chaetothyriomycetidae</taxon>
        <taxon>Chaetothyriales</taxon>
        <taxon>Herpotrichiellaceae</taxon>
        <taxon>Exophiala</taxon>
    </lineage>
</organism>
<dbReference type="Proteomes" id="UP000054302">
    <property type="component" value="Unassembled WGS sequence"/>
</dbReference>
<dbReference type="VEuPathDB" id="FungiDB:PV10_01665"/>
<dbReference type="RefSeq" id="XP_016229544.1">
    <property type="nucleotide sequence ID" value="XM_016365895.1"/>
</dbReference>
<protein>
    <submittedName>
        <fullName evidence="2">Uncharacterized protein</fullName>
    </submittedName>
</protein>
<dbReference type="HOGENOM" id="CLU_2026749_0_0_1"/>
<reference evidence="2 3" key="1">
    <citation type="submission" date="2015-01" db="EMBL/GenBank/DDBJ databases">
        <title>The Genome Sequence of Exophiala mesophila CBS40295.</title>
        <authorList>
            <consortium name="The Broad Institute Genomics Platform"/>
            <person name="Cuomo C."/>
            <person name="de Hoog S."/>
            <person name="Gorbushina A."/>
            <person name="Stielow B."/>
            <person name="Teixiera M."/>
            <person name="Abouelleil A."/>
            <person name="Chapman S.B."/>
            <person name="Priest M."/>
            <person name="Young S.K."/>
            <person name="Wortman J."/>
            <person name="Nusbaum C."/>
            <person name="Birren B."/>
        </authorList>
    </citation>
    <scope>NUCLEOTIDE SEQUENCE [LARGE SCALE GENOMIC DNA]</scope>
    <source>
        <strain evidence="2 3">CBS 40295</strain>
    </source>
</reference>
<feature type="region of interest" description="Disordered" evidence="1">
    <location>
        <begin position="1"/>
        <end position="27"/>
    </location>
</feature>
<accession>A0A0D1X7W6</accession>
<keyword evidence="3" id="KW-1185">Reference proteome</keyword>
<dbReference type="GeneID" id="27319510"/>
<name>A0A0D1X7W6_EXOME</name>
<proteinExistence type="predicted"/>
<sequence length="122" mass="13874">MTWQPSTPKRLQPMKDVDRSRNPAYSNRVQRSATTYTANRVFQVSTITYRAARILVNGNRLDYCSHSPTFVQPYSCISGTFSHDSVSRLDWLGKMLGMNWVLAPDVQDKVRGTHIQRIASAP</sequence>
<evidence type="ECO:0000313" key="2">
    <source>
        <dbReference type="EMBL" id="KIV97970.1"/>
    </source>
</evidence>
<gene>
    <name evidence="2" type="ORF">PV10_01665</name>
</gene>
<dbReference type="AlphaFoldDB" id="A0A0D1X7W6"/>